<feature type="signal peptide" evidence="1">
    <location>
        <begin position="1"/>
        <end position="25"/>
    </location>
</feature>
<name>A0A6A4IBD1_9AGAR</name>
<accession>A0A6A4IBD1</accession>
<dbReference type="OrthoDB" id="2841294at2759"/>
<organism evidence="2 3">
    <name type="scientific">Gymnopus androsaceus JB14</name>
    <dbReference type="NCBI Taxonomy" id="1447944"/>
    <lineage>
        <taxon>Eukaryota</taxon>
        <taxon>Fungi</taxon>
        <taxon>Dikarya</taxon>
        <taxon>Basidiomycota</taxon>
        <taxon>Agaricomycotina</taxon>
        <taxon>Agaricomycetes</taxon>
        <taxon>Agaricomycetidae</taxon>
        <taxon>Agaricales</taxon>
        <taxon>Marasmiineae</taxon>
        <taxon>Omphalotaceae</taxon>
        <taxon>Gymnopus</taxon>
    </lineage>
</organism>
<feature type="chain" id="PRO_5025455372" evidence="1">
    <location>
        <begin position="26"/>
        <end position="135"/>
    </location>
</feature>
<protein>
    <submittedName>
        <fullName evidence="2">Uncharacterized protein</fullName>
    </submittedName>
</protein>
<dbReference type="EMBL" id="ML769393">
    <property type="protein sequence ID" value="KAE9407869.1"/>
    <property type="molecule type" value="Genomic_DNA"/>
</dbReference>
<feature type="non-terminal residue" evidence="2">
    <location>
        <position position="1"/>
    </location>
</feature>
<evidence type="ECO:0000256" key="1">
    <source>
        <dbReference type="SAM" id="SignalP"/>
    </source>
</evidence>
<dbReference type="InterPro" id="IPR045469">
    <property type="entry name" value="Nis1"/>
</dbReference>
<proteinExistence type="predicted"/>
<dbReference type="Proteomes" id="UP000799118">
    <property type="component" value="Unassembled WGS sequence"/>
</dbReference>
<reference evidence="2" key="1">
    <citation type="journal article" date="2019" name="Environ. Microbiol.">
        <title>Fungal ecological strategies reflected in gene transcription - a case study of two litter decomposers.</title>
        <authorList>
            <person name="Barbi F."/>
            <person name="Kohler A."/>
            <person name="Barry K."/>
            <person name="Baskaran P."/>
            <person name="Daum C."/>
            <person name="Fauchery L."/>
            <person name="Ihrmark K."/>
            <person name="Kuo A."/>
            <person name="LaButti K."/>
            <person name="Lipzen A."/>
            <person name="Morin E."/>
            <person name="Grigoriev I.V."/>
            <person name="Henrissat B."/>
            <person name="Lindahl B."/>
            <person name="Martin F."/>
        </authorList>
    </citation>
    <scope>NUCLEOTIDE SEQUENCE</scope>
    <source>
        <strain evidence="2">JB14</strain>
    </source>
</reference>
<dbReference type="AlphaFoldDB" id="A0A6A4IBD1"/>
<evidence type="ECO:0000313" key="3">
    <source>
        <dbReference type="Proteomes" id="UP000799118"/>
    </source>
</evidence>
<evidence type="ECO:0000313" key="2">
    <source>
        <dbReference type="EMBL" id="KAE9407869.1"/>
    </source>
</evidence>
<keyword evidence="1" id="KW-0732">Signal</keyword>
<dbReference type="Pfam" id="PF19271">
    <property type="entry name" value="Nis1"/>
    <property type="match status" value="1"/>
</dbReference>
<gene>
    <name evidence="2" type="ORF">BT96DRAFT_914248</name>
</gene>
<keyword evidence="3" id="KW-1185">Reference proteome</keyword>
<sequence length="135" mass="13846">TLLRPCASSPTVFSLLAVATTAVVAQSASIGAPADMAEIELQNSHTSVTEVALVIGLFSCATTVGTCLVPSEALGTILYDGPPGTTNLPPHQNFTLTVPESFATGPAQFGVAYFSLLGASEVPFFETLNTTIVIT</sequence>